<reference evidence="1 2" key="1">
    <citation type="submission" date="2024-01" db="EMBL/GenBank/DDBJ databases">
        <title>Genome assemblies of Stephania.</title>
        <authorList>
            <person name="Yang L."/>
        </authorList>
    </citation>
    <scope>NUCLEOTIDE SEQUENCE [LARGE SCALE GENOMIC DNA]</scope>
    <source>
        <strain evidence="1">QJT</strain>
        <tissue evidence="1">Leaf</tissue>
    </source>
</reference>
<evidence type="ECO:0000313" key="1">
    <source>
        <dbReference type="EMBL" id="KAK9138388.1"/>
    </source>
</evidence>
<gene>
    <name evidence="1" type="ORF">Sjap_008982</name>
</gene>
<organism evidence="1 2">
    <name type="scientific">Stephania japonica</name>
    <dbReference type="NCBI Taxonomy" id="461633"/>
    <lineage>
        <taxon>Eukaryota</taxon>
        <taxon>Viridiplantae</taxon>
        <taxon>Streptophyta</taxon>
        <taxon>Embryophyta</taxon>
        <taxon>Tracheophyta</taxon>
        <taxon>Spermatophyta</taxon>
        <taxon>Magnoliopsida</taxon>
        <taxon>Ranunculales</taxon>
        <taxon>Menispermaceae</taxon>
        <taxon>Menispermoideae</taxon>
        <taxon>Cissampelideae</taxon>
        <taxon>Stephania</taxon>
    </lineage>
</organism>
<accession>A0AAP0JQK5</accession>
<dbReference type="EMBL" id="JBBNAE010000003">
    <property type="protein sequence ID" value="KAK9138388.1"/>
    <property type="molecule type" value="Genomic_DNA"/>
</dbReference>
<keyword evidence="2" id="KW-1185">Reference proteome</keyword>
<comment type="caution">
    <text evidence="1">The sequence shown here is derived from an EMBL/GenBank/DDBJ whole genome shotgun (WGS) entry which is preliminary data.</text>
</comment>
<dbReference type="Proteomes" id="UP001417504">
    <property type="component" value="Unassembled WGS sequence"/>
</dbReference>
<proteinExistence type="predicted"/>
<name>A0AAP0JQK5_9MAGN</name>
<sequence>MDEIKKPKVNQESPIGVIKVGGVDCEMTKKGIKLVKGLVKGEGYFGHLTKIPKITTRHRHHSP</sequence>
<protein>
    <submittedName>
        <fullName evidence="1">Uncharacterized protein</fullName>
    </submittedName>
</protein>
<dbReference type="AlphaFoldDB" id="A0AAP0JQK5"/>
<evidence type="ECO:0000313" key="2">
    <source>
        <dbReference type="Proteomes" id="UP001417504"/>
    </source>
</evidence>